<dbReference type="InterPro" id="IPR029030">
    <property type="entry name" value="Caspase-like_dom_sf"/>
</dbReference>
<reference evidence="8 9" key="1">
    <citation type="journal article" date="2018" name="Gigascience">
        <title>Genomes of trombidid mites reveal novel predicted allergens and laterally-transferred genes associated with secondary metabolism.</title>
        <authorList>
            <person name="Dong X."/>
            <person name="Chaisiri K."/>
            <person name="Xia D."/>
            <person name="Armstrong S.D."/>
            <person name="Fang Y."/>
            <person name="Donnelly M.J."/>
            <person name="Kadowaki T."/>
            <person name="McGarry J.W."/>
            <person name="Darby A.C."/>
            <person name="Makepeace B.L."/>
        </authorList>
    </citation>
    <scope>NUCLEOTIDE SEQUENCE [LARGE SCALE GENOMIC DNA]</scope>
    <source>
        <strain evidence="8">UoL-UT</strain>
    </source>
</reference>
<dbReference type="Pfam" id="PF00656">
    <property type="entry name" value="Peptidase_C14"/>
    <property type="match status" value="2"/>
</dbReference>
<dbReference type="InterPro" id="IPR001309">
    <property type="entry name" value="Pept_C14_p20"/>
</dbReference>
<dbReference type="EMBL" id="NCKV01009119">
    <property type="protein sequence ID" value="RWS22327.1"/>
    <property type="molecule type" value="Genomic_DNA"/>
</dbReference>
<dbReference type="InterPro" id="IPR002398">
    <property type="entry name" value="Pept_C14"/>
</dbReference>
<dbReference type="Gene3D" id="3.30.70.1470">
    <property type="entry name" value="Caspase-like"/>
    <property type="match status" value="1"/>
</dbReference>
<feature type="domain" description="Caspase family p10" evidence="6">
    <location>
        <begin position="58"/>
        <end position="145"/>
    </location>
</feature>
<dbReference type="SUPFAM" id="SSF52129">
    <property type="entry name" value="Caspase-like"/>
    <property type="match status" value="3"/>
</dbReference>
<evidence type="ECO:0000259" key="7">
    <source>
        <dbReference type="PROSITE" id="PS50208"/>
    </source>
</evidence>
<dbReference type="InterPro" id="IPR015917">
    <property type="entry name" value="Pept_C14A"/>
</dbReference>
<accession>A0A443S470</accession>
<dbReference type="GO" id="GO:0006915">
    <property type="term" value="P:apoptotic process"/>
    <property type="evidence" value="ECO:0007669"/>
    <property type="project" value="UniProtKB-KW"/>
</dbReference>
<evidence type="ECO:0000259" key="6">
    <source>
        <dbReference type="PROSITE" id="PS50207"/>
    </source>
</evidence>
<keyword evidence="9" id="KW-1185">Reference proteome</keyword>
<evidence type="ECO:0000256" key="2">
    <source>
        <dbReference type="ARBA" id="ARBA00022670"/>
    </source>
</evidence>
<comment type="similarity">
    <text evidence="1 5">Belongs to the peptidase C14A family.</text>
</comment>
<gene>
    <name evidence="8" type="ORF">B4U80_13574</name>
</gene>
<evidence type="ECO:0000256" key="5">
    <source>
        <dbReference type="RuleBase" id="RU003971"/>
    </source>
</evidence>
<feature type="domain" description="Caspase family p20" evidence="7">
    <location>
        <begin position="420"/>
        <end position="546"/>
    </location>
</feature>
<feature type="domain" description="Caspase family p10" evidence="6">
    <location>
        <begin position="322"/>
        <end position="381"/>
    </location>
</feature>
<comment type="caution">
    <text evidence="8">The sequence shown here is derived from an EMBL/GenBank/DDBJ whole genome shotgun (WGS) entry which is preliminary data.</text>
</comment>
<proteinExistence type="inferred from homology"/>
<dbReference type="STRING" id="299467.A0A443S470"/>
<keyword evidence="3" id="KW-0053">Apoptosis</keyword>
<organism evidence="8 9">
    <name type="scientific">Leptotrombidium deliense</name>
    <dbReference type="NCBI Taxonomy" id="299467"/>
    <lineage>
        <taxon>Eukaryota</taxon>
        <taxon>Metazoa</taxon>
        <taxon>Ecdysozoa</taxon>
        <taxon>Arthropoda</taxon>
        <taxon>Chelicerata</taxon>
        <taxon>Arachnida</taxon>
        <taxon>Acari</taxon>
        <taxon>Acariformes</taxon>
        <taxon>Trombidiformes</taxon>
        <taxon>Prostigmata</taxon>
        <taxon>Anystina</taxon>
        <taxon>Parasitengona</taxon>
        <taxon>Trombiculoidea</taxon>
        <taxon>Trombiculidae</taxon>
        <taxon>Leptotrombidium</taxon>
    </lineage>
</organism>
<feature type="non-terminal residue" evidence="8">
    <location>
        <position position="546"/>
    </location>
</feature>
<feature type="domain" description="Caspase family p20" evidence="7">
    <location>
        <begin position="166"/>
        <end position="285"/>
    </location>
</feature>
<keyword evidence="2" id="KW-0645">Protease</keyword>
<name>A0A443S470_9ACAR</name>
<dbReference type="AlphaFoldDB" id="A0A443S470"/>
<dbReference type="InterPro" id="IPR002138">
    <property type="entry name" value="Pept_C14_p10"/>
</dbReference>
<evidence type="ECO:0000256" key="3">
    <source>
        <dbReference type="ARBA" id="ARBA00022703"/>
    </source>
</evidence>
<sequence length="546" mass="63488">MDLRNKCKIFHIIVYNTDYDEKHHQNFIDEQYVAALEANFKTYCIDNYAIQRTEKYLKDTIVVWSTIEKFESRRSSTKGTVFVNPLCDQLNKEFQHIRSHFKGVDLVEVLKFVQRGILEKVKPSGISQIMEYKLLGLSKQFNFFPKRVADKTIPCYEITKRGINYCLIINVMNFPGSPKRSGSDVDVKNIEKVMKKYQFTPITIIDPNFDIIKDKIRQYSGDSTDAFIMFVMTHGDTYEGIHYLEDHEGTVKPAHELLELLCEEVCINMQNKPKIVFFVSCRGDYSAHVIDEFSNDSTNALSIHHNRASGVNNCGTHCALRDVIVIWSTLENFVSHRHVHNGSVFIDAFSEVIAEQPKMGDLVKLYHLTQEKILEKHGESFRQYIELNVLGNRKYFNFYEEYIRQRGDTYRLHSRSGSGTVGLCYILNNCNSTNNNLIKRRGTHEDADKMQQTFEKLGYRVRVIEPTSTEQMYNIRDECVSDEIEKYKSLVIILLTNGNRINHRDIIIGPDGKYFKFHLFLENFNDENCAQLKNKPKLFIVQSSRG</sequence>
<dbReference type="OrthoDB" id="6044770at2759"/>
<dbReference type="GO" id="GO:0004197">
    <property type="term" value="F:cysteine-type endopeptidase activity"/>
    <property type="evidence" value="ECO:0007669"/>
    <property type="project" value="InterPro"/>
</dbReference>
<evidence type="ECO:0000256" key="4">
    <source>
        <dbReference type="ARBA" id="ARBA00022801"/>
    </source>
</evidence>
<evidence type="ECO:0008006" key="10">
    <source>
        <dbReference type="Google" id="ProtNLM"/>
    </source>
</evidence>
<dbReference type="GO" id="GO:0006508">
    <property type="term" value="P:proteolysis"/>
    <property type="evidence" value="ECO:0007669"/>
    <property type="project" value="UniProtKB-KW"/>
</dbReference>
<dbReference type="PRINTS" id="PR00376">
    <property type="entry name" value="IL1BCENZYME"/>
</dbReference>
<dbReference type="PROSITE" id="PS50207">
    <property type="entry name" value="CASPASE_P10"/>
    <property type="match status" value="2"/>
</dbReference>
<dbReference type="Gene3D" id="3.40.50.1460">
    <property type="match status" value="2"/>
</dbReference>
<dbReference type="PANTHER" id="PTHR47901">
    <property type="entry name" value="CASPASE RECRUITMENT DOMAIN-CONTAINING PROTEIN 18"/>
    <property type="match status" value="1"/>
</dbReference>
<dbReference type="InterPro" id="IPR011600">
    <property type="entry name" value="Pept_C14_caspase"/>
</dbReference>
<dbReference type="VEuPathDB" id="VectorBase:LDEU009713"/>
<evidence type="ECO:0000313" key="8">
    <source>
        <dbReference type="EMBL" id="RWS22327.1"/>
    </source>
</evidence>
<evidence type="ECO:0000256" key="1">
    <source>
        <dbReference type="ARBA" id="ARBA00010134"/>
    </source>
</evidence>
<protein>
    <recommendedName>
        <fullName evidence="10">Caspase family p20 domain-containing protein</fullName>
    </recommendedName>
</protein>
<keyword evidence="4" id="KW-0378">Hydrolase</keyword>
<dbReference type="PANTHER" id="PTHR47901:SF8">
    <property type="entry name" value="CASPASE-3"/>
    <property type="match status" value="1"/>
</dbReference>
<dbReference type="Proteomes" id="UP000288716">
    <property type="component" value="Unassembled WGS sequence"/>
</dbReference>
<evidence type="ECO:0000313" key="9">
    <source>
        <dbReference type="Proteomes" id="UP000288716"/>
    </source>
</evidence>
<dbReference type="SMART" id="SM00115">
    <property type="entry name" value="CASc"/>
    <property type="match status" value="1"/>
</dbReference>
<dbReference type="PROSITE" id="PS50208">
    <property type="entry name" value="CASPASE_P20"/>
    <property type="match status" value="2"/>
</dbReference>